<dbReference type="WBParaSite" id="nRc.2.0.1.t03247-RA">
    <property type="protein sequence ID" value="nRc.2.0.1.t03247-RA"/>
    <property type="gene ID" value="nRc.2.0.1.g03247"/>
</dbReference>
<evidence type="ECO:0000313" key="2">
    <source>
        <dbReference type="Proteomes" id="UP000887565"/>
    </source>
</evidence>
<proteinExistence type="predicted"/>
<organism evidence="2 3">
    <name type="scientific">Romanomermis culicivorax</name>
    <name type="common">Nematode worm</name>
    <dbReference type="NCBI Taxonomy" id="13658"/>
    <lineage>
        <taxon>Eukaryota</taxon>
        <taxon>Metazoa</taxon>
        <taxon>Ecdysozoa</taxon>
        <taxon>Nematoda</taxon>
        <taxon>Enoplea</taxon>
        <taxon>Dorylaimia</taxon>
        <taxon>Mermithida</taxon>
        <taxon>Mermithoidea</taxon>
        <taxon>Mermithidae</taxon>
        <taxon>Romanomermis</taxon>
    </lineage>
</organism>
<keyword evidence="1" id="KW-0812">Transmembrane</keyword>
<evidence type="ECO:0000256" key="1">
    <source>
        <dbReference type="SAM" id="Phobius"/>
    </source>
</evidence>
<dbReference type="Proteomes" id="UP000887565">
    <property type="component" value="Unplaced"/>
</dbReference>
<sequence length="45" mass="5058">MLAHYVCAKKSSISEKNLSNIAKMILSLVAFYVACTNVIKLYHKI</sequence>
<keyword evidence="1" id="KW-0472">Membrane</keyword>
<reference evidence="3" key="1">
    <citation type="submission" date="2022-11" db="UniProtKB">
        <authorList>
            <consortium name="WormBaseParasite"/>
        </authorList>
    </citation>
    <scope>IDENTIFICATION</scope>
</reference>
<keyword evidence="1" id="KW-1133">Transmembrane helix</keyword>
<keyword evidence="2" id="KW-1185">Reference proteome</keyword>
<accession>A0A915HPH0</accession>
<protein>
    <submittedName>
        <fullName evidence="3">Uncharacterized protein</fullName>
    </submittedName>
</protein>
<dbReference type="AlphaFoldDB" id="A0A915HPH0"/>
<feature type="transmembrane region" description="Helical" evidence="1">
    <location>
        <begin position="21"/>
        <end position="42"/>
    </location>
</feature>
<name>A0A915HPH0_ROMCU</name>
<evidence type="ECO:0000313" key="3">
    <source>
        <dbReference type="WBParaSite" id="nRc.2.0.1.t03247-RA"/>
    </source>
</evidence>